<dbReference type="Pfam" id="PF01841">
    <property type="entry name" value="Transglut_core"/>
    <property type="match status" value="1"/>
</dbReference>
<comment type="caution">
    <text evidence="3">The sequence shown here is derived from an EMBL/GenBank/DDBJ whole genome shotgun (WGS) entry which is preliminary data.</text>
</comment>
<dbReference type="Proteomes" id="UP000837803">
    <property type="component" value="Unassembled WGS sequence"/>
</dbReference>
<dbReference type="SUPFAM" id="SSF54001">
    <property type="entry name" value="Cysteine proteinases"/>
    <property type="match status" value="1"/>
</dbReference>
<sequence length="287" mass="32593">MRIFTLLCFPLLFLALSACKVTKHEAIDHDDVAAAGYPFEYADTAGNTYLRELREEYRLEGVVAGAQSDRERALRVLDWSRKQWNGHGKKLPSKGDALTILEEADRGRKFRCVEYATVTSAALSALGMPSRRVGLKKKSVETAVAGGGHMVAEVWLADEDKWVVIDGEYNLMPVVNGRALNAVEFKRALQNDEAVGYVSAAGPVKPAKQKRYREFIERYLYYFNTRFDERRLAQPYSPITYQGKTQLMLVPKGAAEPTRFQRKRMMDKFIYTRSVADFYEAPRVASR</sequence>
<accession>A0ABM9B4V8</accession>
<evidence type="ECO:0000256" key="1">
    <source>
        <dbReference type="SAM" id="SignalP"/>
    </source>
</evidence>
<keyword evidence="1" id="KW-0732">Signal</keyword>
<dbReference type="PROSITE" id="PS51257">
    <property type="entry name" value="PROKAR_LIPOPROTEIN"/>
    <property type="match status" value="1"/>
</dbReference>
<proteinExistence type="predicted"/>
<organism evidence="3 4">
    <name type="scientific">Neolewinella maritima</name>
    <dbReference type="NCBI Taxonomy" id="1383882"/>
    <lineage>
        <taxon>Bacteria</taxon>
        <taxon>Pseudomonadati</taxon>
        <taxon>Bacteroidota</taxon>
        <taxon>Saprospiria</taxon>
        <taxon>Saprospirales</taxon>
        <taxon>Lewinellaceae</taxon>
        <taxon>Neolewinella</taxon>
    </lineage>
</organism>
<keyword evidence="4" id="KW-1185">Reference proteome</keyword>
<gene>
    <name evidence="3" type="ORF">LEM8419_03287</name>
</gene>
<dbReference type="RefSeq" id="WP_238752243.1">
    <property type="nucleotide sequence ID" value="NZ_CAKLPZ010000005.1"/>
</dbReference>
<evidence type="ECO:0000313" key="3">
    <source>
        <dbReference type="EMBL" id="CAH1002388.1"/>
    </source>
</evidence>
<feature type="chain" id="PRO_5046772847" description="Transglutaminase-like domain-containing protein" evidence="1">
    <location>
        <begin position="21"/>
        <end position="287"/>
    </location>
</feature>
<evidence type="ECO:0000259" key="2">
    <source>
        <dbReference type="Pfam" id="PF01841"/>
    </source>
</evidence>
<dbReference type="EMBL" id="CAKLPZ010000005">
    <property type="protein sequence ID" value="CAH1002388.1"/>
    <property type="molecule type" value="Genomic_DNA"/>
</dbReference>
<reference evidence="3" key="1">
    <citation type="submission" date="2021-12" db="EMBL/GenBank/DDBJ databases">
        <authorList>
            <person name="Rodrigo-Torres L."/>
            <person name="Arahal R. D."/>
            <person name="Lucena T."/>
        </authorList>
    </citation>
    <scope>NUCLEOTIDE SEQUENCE</scope>
    <source>
        <strain evidence="3">CECT 8419</strain>
    </source>
</reference>
<name>A0ABM9B4V8_9BACT</name>
<dbReference type="InterPro" id="IPR002931">
    <property type="entry name" value="Transglutaminase-like"/>
</dbReference>
<dbReference type="Gene3D" id="3.10.620.30">
    <property type="match status" value="1"/>
</dbReference>
<feature type="domain" description="Transglutaminase-like" evidence="2">
    <location>
        <begin position="60"/>
        <end position="166"/>
    </location>
</feature>
<feature type="signal peptide" evidence="1">
    <location>
        <begin position="1"/>
        <end position="20"/>
    </location>
</feature>
<evidence type="ECO:0000313" key="4">
    <source>
        <dbReference type="Proteomes" id="UP000837803"/>
    </source>
</evidence>
<protein>
    <recommendedName>
        <fullName evidence="2">Transglutaminase-like domain-containing protein</fullName>
    </recommendedName>
</protein>
<dbReference type="InterPro" id="IPR038765">
    <property type="entry name" value="Papain-like_cys_pep_sf"/>
</dbReference>